<dbReference type="EMBL" id="MEKH01000004">
    <property type="protein sequence ID" value="ODO09316.1"/>
    <property type="molecule type" value="Genomic_DNA"/>
</dbReference>
<dbReference type="PROSITE" id="PS00941">
    <property type="entry name" value="CARBOXYLESTERASE_B_2"/>
    <property type="match status" value="1"/>
</dbReference>
<name>A0A1E3K8N8_9TREE</name>
<dbReference type="InterPro" id="IPR002018">
    <property type="entry name" value="CarbesteraseB"/>
</dbReference>
<sequence>MRFEFLALLGAVASSSAAVIAPRNTTSSSSDLPQVSLNYSTIRAYETGSTSAGNYYVFKNIRYAAPPVGDLRWAAPQDPVQEDSVNNGTWSNTTGTSGCAEGEDCLFLDVYVPESALNSDQKLPVLFWNYGGGWTGGSKEENTPEGLLEVSNNSLIFVSYNYRLGIFGVLNGPTLQRAGGVSNVAIYDARKALEWVDTYIGNFGGDSDEVTNWGFSAGGSQVVAALTAFGGNKWTPTFKRAVVNSPGWVPGAGHARAEQYLQNVTELVGGCPTNTSDTISCLRNVSFDTLLEASENITSTYNYQMQPRADGVVLPDTSEYLLSIGQFHKDVQVLLGHSAHESNSQATSDVDDDASYRAMFKTIFPSITDWAIDQIEDLYPASDYSSQGLRFSAAKQHYDIPGKLLPLTNAYGNQTYNYVNYLGTATHGSDQTYWWYSNSSSTSDDSSSSSTSSIARRDNSTSTASGSYNSTTSSSSSNSTDSSSPSAGGGSAGGGGMDSSLTTDETLVALQMQRYLVSFVLTGDPNTYASGSTGNLSTIDSWPLYGSEDQVVEFQPSGAGFNITGDELDSAQVVFWNKVSPHHRHSGSL</sequence>
<dbReference type="InterPro" id="IPR029058">
    <property type="entry name" value="AB_hydrolase_fold"/>
</dbReference>
<evidence type="ECO:0000259" key="3">
    <source>
        <dbReference type="Pfam" id="PF00135"/>
    </source>
</evidence>
<feature type="compositionally biased region" description="Gly residues" evidence="1">
    <location>
        <begin position="487"/>
        <end position="497"/>
    </location>
</feature>
<organism evidence="4 5">
    <name type="scientific">Cryptococcus amylolentus CBS 6273</name>
    <dbReference type="NCBI Taxonomy" id="1296118"/>
    <lineage>
        <taxon>Eukaryota</taxon>
        <taxon>Fungi</taxon>
        <taxon>Dikarya</taxon>
        <taxon>Basidiomycota</taxon>
        <taxon>Agaricomycotina</taxon>
        <taxon>Tremellomycetes</taxon>
        <taxon>Tremellales</taxon>
        <taxon>Cryptococcaceae</taxon>
        <taxon>Cryptococcus</taxon>
    </lineage>
</organism>
<dbReference type="AlphaFoldDB" id="A0A1E3K8N8"/>
<reference evidence="4 5" key="1">
    <citation type="submission" date="2016-06" db="EMBL/GenBank/DDBJ databases">
        <title>Evolution of pathogenesis and genome organization in the Tremellales.</title>
        <authorList>
            <person name="Cuomo C."/>
            <person name="Litvintseva A."/>
            <person name="Heitman J."/>
            <person name="Chen Y."/>
            <person name="Sun S."/>
            <person name="Springer D."/>
            <person name="Dromer F."/>
            <person name="Young S."/>
            <person name="Zeng Q."/>
            <person name="Chapman S."/>
            <person name="Gujja S."/>
            <person name="Saif S."/>
            <person name="Birren B."/>
        </authorList>
    </citation>
    <scope>NUCLEOTIDE SEQUENCE [LARGE SCALE GENOMIC DNA]</scope>
    <source>
        <strain evidence="4 5">CBS 6273</strain>
    </source>
</reference>
<dbReference type="Proteomes" id="UP000095149">
    <property type="component" value="Unassembled WGS sequence"/>
</dbReference>
<keyword evidence="2" id="KW-0732">Signal</keyword>
<dbReference type="SUPFAM" id="SSF53474">
    <property type="entry name" value="alpha/beta-Hydrolases"/>
    <property type="match status" value="1"/>
</dbReference>
<gene>
    <name evidence="4" type="ORF">I350_02916</name>
</gene>
<dbReference type="Gene3D" id="3.40.50.1820">
    <property type="entry name" value="alpha/beta hydrolase"/>
    <property type="match status" value="1"/>
</dbReference>
<dbReference type="Pfam" id="PF00135">
    <property type="entry name" value="COesterase"/>
    <property type="match status" value="1"/>
</dbReference>
<protein>
    <recommendedName>
        <fullName evidence="3">Carboxylesterase type B domain-containing protein</fullName>
    </recommendedName>
</protein>
<dbReference type="OrthoDB" id="408631at2759"/>
<feature type="signal peptide" evidence="2">
    <location>
        <begin position="1"/>
        <end position="17"/>
    </location>
</feature>
<comment type="caution">
    <text evidence="4">The sequence shown here is derived from an EMBL/GenBank/DDBJ whole genome shotgun (WGS) entry which is preliminary data.</text>
</comment>
<proteinExistence type="predicted"/>
<feature type="compositionally biased region" description="Low complexity" evidence="1">
    <location>
        <begin position="460"/>
        <end position="486"/>
    </location>
</feature>
<evidence type="ECO:0000256" key="1">
    <source>
        <dbReference type="SAM" id="MobiDB-lite"/>
    </source>
</evidence>
<dbReference type="InterPro" id="IPR050309">
    <property type="entry name" value="Type-B_Carboxylest/Lipase"/>
</dbReference>
<accession>A0A1E3K8N8</accession>
<dbReference type="PANTHER" id="PTHR11559">
    <property type="entry name" value="CARBOXYLESTERASE"/>
    <property type="match status" value="1"/>
</dbReference>
<evidence type="ECO:0000313" key="4">
    <source>
        <dbReference type="EMBL" id="ODO09316.1"/>
    </source>
</evidence>
<evidence type="ECO:0000256" key="2">
    <source>
        <dbReference type="SAM" id="SignalP"/>
    </source>
</evidence>
<feature type="domain" description="Carboxylesterase type B" evidence="3">
    <location>
        <begin position="33"/>
        <end position="555"/>
    </location>
</feature>
<feature type="region of interest" description="Disordered" evidence="1">
    <location>
        <begin position="441"/>
        <end position="500"/>
    </location>
</feature>
<feature type="chain" id="PRO_5009130831" description="Carboxylesterase type B domain-containing protein" evidence="2">
    <location>
        <begin position="18"/>
        <end position="589"/>
    </location>
</feature>
<evidence type="ECO:0000313" key="5">
    <source>
        <dbReference type="Proteomes" id="UP000095149"/>
    </source>
</evidence>
<feature type="compositionally biased region" description="Low complexity" evidence="1">
    <location>
        <begin position="441"/>
        <end position="453"/>
    </location>
</feature>
<dbReference type="InterPro" id="IPR019819">
    <property type="entry name" value="Carboxylesterase_B_CS"/>
</dbReference>